<accession>A0A8S0ZV34</accession>
<dbReference type="AlphaFoldDB" id="A0A8S0ZV34"/>
<organism evidence="1 2">
    <name type="scientific">Arctia plantaginis</name>
    <name type="common">Wood tiger moth</name>
    <name type="synonym">Phalaena plantaginis</name>
    <dbReference type="NCBI Taxonomy" id="874455"/>
    <lineage>
        <taxon>Eukaryota</taxon>
        <taxon>Metazoa</taxon>
        <taxon>Ecdysozoa</taxon>
        <taxon>Arthropoda</taxon>
        <taxon>Hexapoda</taxon>
        <taxon>Insecta</taxon>
        <taxon>Pterygota</taxon>
        <taxon>Neoptera</taxon>
        <taxon>Endopterygota</taxon>
        <taxon>Lepidoptera</taxon>
        <taxon>Glossata</taxon>
        <taxon>Ditrysia</taxon>
        <taxon>Noctuoidea</taxon>
        <taxon>Erebidae</taxon>
        <taxon>Arctiinae</taxon>
        <taxon>Arctia</taxon>
    </lineage>
</organism>
<reference evidence="1 2" key="1">
    <citation type="submission" date="2020-04" db="EMBL/GenBank/DDBJ databases">
        <authorList>
            <person name="Wallbank WR R."/>
            <person name="Pardo Diaz C."/>
            <person name="Kozak K."/>
            <person name="Martin S."/>
            <person name="Jiggins C."/>
            <person name="Moest M."/>
            <person name="Warren A I."/>
            <person name="Byers J.R.P. K."/>
            <person name="Montejo-Kovacevich G."/>
            <person name="Yen C E."/>
        </authorList>
    </citation>
    <scope>NUCLEOTIDE SEQUENCE [LARGE SCALE GENOMIC DNA]</scope>
</reference>
<gene>
    <name evidence="1" type="ORF">APLA_LOCUS6296</name>
</gene>
<protein>
    <submittedName>
        <fullName evidence="1">Uncharacterized protein</fullName>
    </submittedName>
</protein>
<evidence type="ECO:0000313" key="2">
    <source>
        <dbReference type="Proteomes" id="UP000494106"/>
    </source>
</evidence>
<proteinExistence type="predicted"/>
<comment type="caution">
    <text evidence="1">The sequence shown here is derived from an EMBL/GenBank/DDBJ whole genome shotgun (WGS) entry which is preliminary data.</text>
</comment>
<keyword evidence="2" id="KW-1185">Reference proteome</keyword>
<name>A0A8S0ZV34_ARCPL</name>
<dbReference type="Proteomes" id="UP000494106">
    <property type="component" value="Unassembled WGS sequence"/>
</dbReference>
<evidence type="ECO:0000313" key="1">
    <source>
        <dbReference type="EMBL" id="CAB3235782.1"/>
    </source>
</evidence>
<sequence>MHLASNYKAVTALGSSKQRNLLCLRLSTPRSSEELSVDATTLRSLAGNNGSIQIVVKSESIPASYFEKGMSAKVAAEREREKASNIKVVPLP</sequence>
<dbReference type="EMBL" id="CADEBC010000485">
    <property type="protein sequence ID" value="CAB3235782.1"/>
    <property type="molecule type" value="Genomic_DNA"/>
</dbReference>